<dbReference type="Proteomes" id="UP000887458">
    <property type="component" value="Unassembled WGS sequence"/>
</dbReference>
<evidence type="ECO:0000313" key="2">
    <source>
        <dbReference type="EMBL" id="KAH9419869.1"/>
    </source>
</evidence>
<name>A0ABQ8JBB3_DERPT</name>
<feature type="transmembrane region" description="Helical" evidence="1">
    <location>
        <begin position="2131"/>
        <end position="2149"/>
    </location>
</feature>
<feature type="transmembrane region" description="Helical" evidence="1">
    <location>
        <begin position="864"/>
        <end position="886"/>
    </location>
</feature>
<feature type="transmembrane region" description="Helical" evidence="1">
    <location>
        <begin position="469"/>
        <end position="492"/>
    </location>
</feature>
<comment type="caution">
    <text evidence="2">The sequence shown here is derived from an EMBL/GenBank/DDBJ whole genome shotgun (WGS) entry which is preliminary data.</text>
</comment>
<feature type="transmembrane region" description="Helical" evidence="1">
    <location>
        <begin position="41"/>
        <end position="59"/>
    </location>
</feature>
<protein>
    <submittedName>
        <fullName evidence="2">Uncharacterized protein</fullName>
    </submittedName>
</protein>
<reference evidence="2 3" key="1">
    <citation type="journal article" date="2018" name="J. Allergy Clin. Immunol.">
        <title>High-quality assembly of Dermatophagoides pteronyssinus genome and transcriptome reveals a wide range of novel allergens.</title>
        <authorList>
            <person name="Liu X.Y."/>
            <person name="Yang K.Y."/>
            <person name="Wang M.Q."/>
            <person name="Kwok J.S."/>
            <person name="Zeng X."/>
            <person name="Yang Z."/>
            <person name="Xiao X.J."/>
            <person name="Lau C.P."/>
            <person name="Li Y."/>
            <person name="Huang Z.M."/>
            <person name="Ba J.G."/>
            <person name="Yim A.K."/>
            <person name="Ouyang C.Y."/>
            <person name="Ngai S.M."/>
            <person name="Chan T.F."/>
            <person name="Leung E.L."/>
            <person name="Liu L."/>
            <person name="Liu Z.G."/>
            <person name="Tsui S.K."/>
        </authorList>
    </citation>
    <scope>NUCLEOTIDE SEQUENCE [LARGE SCALE GENOMIC DNA]</scope>
    <source>
        <strain evidence="2">Derp</strain>
    </source>
</reference>
<feature type="transmembrane region" description="Helical" evidence="1">
    <location>
        <begin position="1503"/>
        <end position="1524"/>
    </location>
</feature>
<feature type="transmembrane region" description="Helical" evidence="1">
    <location>
        <begin position="764"/>
        <end position="780"/>
    </location>
</feature>
<feature type="transmembrane region" description="Helical" evidence="1">
    <location>
        <begin position="932"/>
        <end position="955"/>
    </location>
</feature>
<feature type="transmembrane region" description="Helical" evidence="1">
    <location>
        <begin position="301"/>
        <end position="317"/>
    </location>
</feature>
<feature type="transmembrane region" description="Helical" evidence="1">
    <location>
        <begin position="1056"/>
        <end position="1075"/>
    </location>
</feature>
<feature type="transmembrane region" description="Helical" evidence="1">
    <location>
        <begin position="357"/>
        <end position="376"/>
    </location>
</feature>
<feature type="transmembrane region" description="Helical" evidence="1">
    <location>
        <begin position="1286"/>
        <end position="1306"/>
    </location>
</feature>
<feature type="transmembrane region" description="Helical" evidence="1">
    <location>
        <begin position="1981"/>
        <end position="2006"/>
    </location>
</feature>
<feature type="transmembrane region" description="Helical" evidence="1">
    <location>
        <begin position="1639"/>
        <end position="1659"/>
    </location>
</feature>
<keyword evidence="1" id="KW-0812">Transmembrane</keyword>
<feature type="transmembrane region" description="Helical" evidence="1">
    <location>
        <begin position="822"/>
        <end position="840"/>
    </location>
</feature>
<accession>A0ABQ8JBB3</accession>
<feature type="transmembrane region" description="Helical" evidence="1">
    <location>
        <begin position="261"/>
        <end position="280"/>
    </location>
</feature>
<feature type="transmembrane region" description="Helical" evidence="1">
    <location>
        <begin position="624"/>
        <end position="646"/>
    </location>
</feature>
<feature type="transmembrane region" description="Helical" evidence="1">
    <location>
        <begin position="1783"/>
        <end position="1804"/>
    </location>
</feature>
<feature type="transmembrane region" description="Helical" evidence="1">
    <location>
        <begin position="106"/>
        <end position="129"/>
    </location>
</feature>
<feature type="transmembrane region" description="Helical" evidence="1">
    <location>
        <begin position="402"/>
        <end position="423"/>
    </location>
</feature>
<keyword evidence="1" id="KW-1133">Transmembrane helix</keyword>
<sequence>MIIWGSKCLYYSVYSGNRDKIWRGCNLDVIGMMSLDPMANIFSVGLSIQISIFIHMLYYSKNQMVKSILEPTFLRRQNNIFHHHKYRHYNAIDYVWKQAKLLIGTLLLFVWIIHSACIMFTIIAIKLMIENFDYFTKNINGYLRLLQLWSNTIVMQCCYFIYGHANILISSICLTSLIILKKAIWQSEQFLNYNHKDRMDFKYKLSRFQETHIKNLKHTEYIDKISGPALLIFLFINMPSNCYLMIFLLDNNIDDWIHNAFILMFCLHQIIFIRTFTILSDFVRAMYQKLIRIVFKIWKKLSFPIGIVNFLGVYNMIRPMIMIQPIEYIKVYCHHYILFLDRSIRYNEFDHQIRKPIQAIHLLMIIWGSKCLYYSVYSGNRDKIWRGCNLDFIGMISLDPMANIFCVGFSIQISIYIHMLYYWKNHMVRSILEPTFVQKQTDIFYHHKYRQYNAIDYAWKQAKLLIGTLLSFVWIIYLACLLFTIMAIKLIIENFDYFTKNINGYLRLLQLWSNTIVMQCCYFIYGHANILISSICQTSLIILNMKIWQSEQFLNYNHNNRINFKYKLSRFQETHIENLKLTEYIDEISGPALLIFLFINMPSNCYFVICLLDNNFDDWIQNLNVILLCLQQIICIFYFHLALAIVNQHYHRPSKLFLSLLIRWRLSSSSFNCLRYRLKSSYYIQAFHTKNRYGFTYGRLELISMMEFVKYMLLYSQLLIFESIIIDTTTLDIQGRVKNHQILYFVQAMYQKLIQIIFKIWKKLSFPFGIVNFLGVYNMIRPMIMIQPIEYIKIYCHHYIIFLDRSIRYNEFNHQIRKPIQAIHLLMIIWGSKCLYYSVYSGNRDKIWRGCNLDIIGMISLDPMANIFCVGFSIQISIYIHMLYYWKNQMVRSILEPTFVQKQTNIFHHHKYRHYNAIDYVWKQAKLLIGTLLSFVWIIYFACLLFTIIAIKLMIENFDYFTKNINGYIRLLQLWSNTIVMQCCYFIYGHANILISSICQTSLIILNMKIWQSEQFLNSNYNDKIDFKYKLSRFQETHIKNLKHTEYINEISGPSLLIFLFINMPSNCYLIIFLLDNNIDDWIHNSCILILCIQQIICILCFHLAFAISNQHYHRPSKPFLSLLIRWRLSPSSSLSFKYLRYRLKSSFYIQAFHTENRYGFTYGKLELISMMEFVKYMLLYSQLLMHFNHIDNDTEQCINLLLGCYLYLLYYSNKTSNIINAILFKQDHKQFHPPYRYRSKMACTVVLNSTRMIIKSFILFVIPLVLVILTFEILMIKFIKENSNYFFNVHYCFMDCLYHYFRLMYMIISWKFFELMSIFYSHCNILMAICALSYFIVFYINVWQTEQLLNSCYRRSSSSIRNPSISSHLYRFQKYNTHNLKLISISSVISTGVIIYLFIYIPINCYLIIILMLNQITTFKLFFLTSLIVPQMFGIFGLHLVFAICNRFFQKSSTKFIQLLPKLSCKNLSLFIKLSNYGQAFHTKNKYGFTYGKLEVISIREFIMFILLYCQFLIIINLILTIIKYSHENLIFWKNMIGPLMCCQMMKYLQRYYSTYTGLRECEQIDSMGKRFRLKWTTQKNLSQQHQKCRICLGVAFMEFVFLSYLIKTICETFSNHQNQFDLYLDGNFWKLIVFDNMAGLLVAMVIIQLGCYLYQLYYSNETAYMVNAILFEQDHKQFHPPYRYRSKMACTVVQNSIRMTNNSFIIFVICLAIFYAHCNILMAVISLAFLNVFYIKVWQTEQLLDDCYRRSSSSKKNVSNQLYRFQKYNIQNMKLISICRIFGEALIIFLFIYIPINCYLFIQLLPKLSRKNLSLSIKLSNYGQAFHTINKYGFTYGKLELISIREFMMILCKMFQLSKMACKLIIFIQISVRYIRKNLILLQTASIFWTNMIGPLICCRMMKYLRIYCSTYNGYRECEQINNDSIDKQFRLKLSTKRNYSHKTCNICQGVGFIEFLFLVYIIKIFYESISKPSSLFEVYSNAIIWRIVGFDHAAGLLFILFVIQIKIYLYRLYYSNQTANILNDILFKNNHKRFFPPYRFHSKMACNIAFNLTRVIIYSFGFFIIVLNSSLLISEIIAIKFVVDNSNYFFNVDYNIVDSLYHYMHLVFVIVSWKLYGLFFIFYTHCNILMASLGLSFLIIFYIHVWQTEQLLDRCHRRLSLSSILNIYRQLYRFQKYNTHNLKLISIGRIYCEAVTIFLFINIPINCYLVAFIIIHNMAMIKIFIIIVLIIQQMLCIFGFHLVFAICNRFFQKSSTKFIQLLPKLFGKKFPLFIKLSNYGQAYHTSNKYGFTYGKLELISIREFIKTQVNFLRQIQLKI</sequence>
<feature type="transmembrane region" description="Helical" evidence="1">
    <location>
        <begin position="1590"/>
        <end position="1608"/>
    </location>
</feature>
<feature type="transmembrane region" description="Helical" evidence="1">
    <location>
        <begin position="993"/>
        <end position="1011"/>
    </location>
</feature>
<keyword evidence="1" id="KW-0472">Membrane</keyword>
<dbReference type="EMBL" id="NJHN03000054">
    <property type="protein sequence ID" value="KAH9419869.1"/>
    <property type="molecule type" value="Genomic_DNA"/>
</dbReference>
<feature type="transmembrane region" description="Helical" evidence="1">
    <location>
        <begin position="2106"/>
        <end position="2126"/>
    </location>
</feature>
<feature type="transmembrane region" description="Helical" evidence="1">
    <location>
        <begin position="1706"/>
        <end position="1737"/>
    </location>
</feature>
<feature type="transmembrane region" description="Helical" evidence="1">
    <location>
        <begin position="1383"/>
        <end position="1410"/>
    </location>
</feature>
<gene>
    <name evidence="2" type="ORF">DERP_001701</name>
</gene>
<feature type="transmembrane region" description="Helical" evidence="1">
    <location>
        <begin position="1949"/>
        <end position="1969"/>
    </location>
</feature>
<feature type="transmembrane region" description="Helical" evidence="1">
    <location>
        <begin position="1422"/>
        <end position="1445"/>
    </location>
</feature>
<feature type="transmembrane region" description="Helical" evidence="1">
    <location>
        <begin position="588"/>
        <end position="612"/>
    </location>
</feature>
<feature type="transmembrane region" description="Helical" evidence="1">
    <location>
        <begin position="2058"/>
        <end position="2086"/>
    </location>
</feature>
<feature type="transmembrane region" description="Helical" evidence="1">
    <location>
        <begin position="1318"/>
        <end position="1341"/>
    </location>
</feature>
<feature type="transmembrane region" description="Helical" evidence="1">
    <location>
        <begin position="229"/>
        <end position="249"/>
    </location>
</feature>
<feature type="transmembrane region" description="Helical" evidence="1">
    <location>
        <begin position="1258"/>
        <end position="1280"/>
    </location>
</feature>
<feature type="transmembrane region" description="Helical" evidence="1">
    <location>
        <begin position="2224"/>
        <end position="2250"/>
    </location>
</feature>
<proteinExistence type="predicted"/>
<feature type="transmembrane region" description="Helical" evidence="1">
    <location>
        <begin position="2198"/>
        <end position="2218"/>
    </location>
</feature>
<organism evidence="2 3">
    <name type="scientific">Dermatophagoides pteronyssinus</name>
    <name type="common">European house dust mite</name>
    <dbReference type="NCBI Taxonomy" id="6956"/>
    <lineage>
        <taxon>Eukaryota</taxon>
        <taxon>Metazoa</taxon>
        <taxon>Ecdysozoa</taxon>
        <taxon>Arthropoda</taxon>
        <taxon>Chelicerata</taxon>
        <taxon>Arachnida</taxon>
        <taxon>Acari</taxon>
        <taxon>Acariformes</taxon>
        <taxon>Sarcoptiformes</taxon>
        <taxon>Astigmata</taxon>
        <taxon>Psoroptidia</taxon>
        <taxon>Analgoidea</taxon>
        <taxon>Pyroglyphidae</taxon>
        <taxon>Dermatophagoidinae</taxon>
        <taxon>Dermatophagoides</taxon>
    </lineage>
</organism>
<feature type="transmembrane region" description="Helical" evidence="1">
    <location>
        <begin position="1087"/>
        <end position="1108"/>
    </location>
</feature>
<keyword evidence="3" id="KW-1185">Reference proteome</keyword>
<evidence type="ECO:0000256" key="1">
    <source>
        <dbReference type="SAM" id="Phobius"/>
    </source>
</evidence>
<feature type="transmembrane region" description="Helical" evidence="1">
    <location>
        <begin position="153"/>
        <end position="180"/>
    </location>
</feature>
<reference evidence="2 3" key="2">
    <citation type="journal article" date="2022" name="Mol. Biol. Evol.">
        <title>Comparative Genomics Reveals Insights into the Divergent Evolution of Astigmatic Mites and Household Pest Adaptations.</title>
        <authorList>
            <person name="Xiong Q."/>
            <person name="Wan A.T."/>
            <person name="Liu X."/>
            <person name="Fung C.S."/>
            <person name="Xiao X."/>
            <person name="Malainual N."/>
            <person name="Hou J."/>
            <person name="Wang L."/>
            <person name="Wang M."/>
            <person name="Yang K.Y."/>
            <person name="Cui Y."/>
            <person name="Leung E.L."/>
            <person name="Nong W."/>
            <person name="Shin S.K."/>
            <person name="Au S.W."/>
            <person name="Jeong K.Y."/>
            <person name="Chew F.T."/>
            <person name="Hui J.H."/>
            <person name="Leung T.F."/>
            <person name="Tungtrongchitr A."/>
            <person name="Zhong N."/>
            <person name="Liu Z."/>
            <person name="Tsui S.K."/>
        </authorList>
    </citation>
    <scope>NUCLEOTIDE SEQUENCE [LARGE SCALE GENOMIC DNA]</scope>
    <source>
        <strain evidence="2">Derp</strain>
    </source>
</reference>
<evidence type="ECO:0000313" key="3">
    <source>
        <dbReference type="Proteomes" id="UP000887458"/>
    </source>
</evidence>